<dbReference type="EMBL" id="FLRB01000005">
    <property type="protein sequence ID" value="SBT19937.1"/>
    <property type="molecule type" value="Genomic_DNA"/>
</dbReference>
<reference evidence="2 3" key="1">
    <citation type="submission" date="2016-06" db="EMBL/GenBank/DDBJ databases">
        <authorList>
            <person name="Rodrigo-Torres L."/>
            <person name="Arahal D.R."/>
        </authorList>
    </citation>
    <scope>NUCLEOTIDE SEQUENCE [LARGE SCALE GENOMIC DNA]</scope>
    <source>
        <strain evidence="2 3">CECT 5116</strain>
    </source>
</reference>
<reference evidence="1 4" key="2">
    <citation type="submission" date="2016-06" db="EMBL/GenBank/DDBJ databases">
        <authorList>
            <person name="Kjaerup R.B."/>
            <person name="Dalgaard T.S."/>
            <person name="Juul-Madsen H.R."/>
        </authorList>
    </citation>
    <scope>NUCLEOTIDE SEQUENCE [LARGE SCALE GENOMIC DNA]</scope>
    <source>
        <strain evidence="1 4">CECT 5115</strain>
    </source>
</reference>
<gene>
    <name evidence="1" type="ORF">MGA5115_01727</name>
    <name evidence="2" type="ORF">MGA5116_00520</name>
</gene>
<proteinExistence type="predicted"/>
<organism evidence="1 4">
    <name type="scientific">Marinomonas gallaica</name>
    <dbReference type="NCBI Taxonomy" id="1806667"/>
    <lineage>
        <taxon>Bacteria</taxon>
        <taxon>Pseudomonadati</taxon>
        <taxon>Pseudomonadota</taxon>
        <taxon>Gammaproteobacteria</taxon>
        <taxon>Oceanospirillales</taxon>
        <taxon>Oceanospirillaceae</taxon>
        <taxon>Marinomonas</taxon>
    </lineage>
</organism>
<name>A0A1C3JQT6_9GAMM</name>
<sequence length="29" mass="3203">MSVTSLKLNPDLVGRMSLQTATIQEINEL</sequence>
<dbReference type="EMBL" id="FLRA01000012">
    <property type="protein sequence ID" value="SBT17611.1"/>
    <property type="molecule type" value="Genomic_DNA"/>
</dbReference>
<evidence type="ECO:0000313" key="1">
    <source>
        <dbReference type="EMBL" id="SBT17611.1"/>
    </source>
</evidence>
<dbReference type="Proteomes" id="UP000092871">
    <property type="component" value="Unassembled WGS sequence"/>
</dbReference>
<keyword evidence="3" id="KW-1185">Reference proteome</keyword>
<protein>
    <submittedName>
        <fullName evidence="1">Uncharacterized protein</fullName>
    </submittedName>
</protein>
<evidence type="ECO:0000313" key="3">
    <source>
        <dbReference type="Proteomes" id="UP000092840"/>
    </source>
</evidence>
<accession>A0A1C3JQT6</accession>
<dbReference type="AlphaFoldDB" id="A0A1C3JQT6"/>
<dbReference type="Proteomes" id="UP000092840">
    <property type="component" value="Unassembled WGS sequence"/>
</dbReference>
<evidence type="ECO:0000313" key="4">
    <source>
        <dbReference type="Proteomes" id="UP000092871"/>
    </source>
</evidence>
<evidence type="ECO:0000313" key="2">
    <source>
        <dbReference type="EMBL" id="SBT19937.1"/>
    </source>
</evidence>